<sequence>MFTHHTKTIENLKEKINADPEIKAALICGSIAHGYAREDSDVDVLFIISTEDYNGRKKKEIK</sequence>
<dbReference type="SUPFAM" id="SSF81301">
    <property type="entry name" value="Nucleotidyltransferase"/>
    <property type="match status" value="1"/>
</dbReference>
<feature type="domain" description="Polymerase beta nucleotidyltransferase" evidence="1">
    <location>
        <begin position="10"/>
        <end position="51"/>
    </location>
</feature>
<name>A0A4R7YL72_9FIRM</name>
<evidence type="ECO:0000313" key="3">
    <source>
        <dbReference type="Proteomes" id="UP000294697"/>
    </source>
</evidence>
<comment type="caution">
    <text evidence="2">The sequence shown here is derived from an EMBL/GenBank/DDBJ whole genome shotgun (WGS) entry which is preliminary data.</text>
</comment>
<dbReference type="AlphaFoldDB" id="A0A4R7YL72"/>
<dbReference type="InterPro" id="IPR043519">
    <property type="entry name" value="NT_sf"/>
</dbReference>
<accession>A0A4R7YL72</accession>
<dbReference type="RefSeq" id="WP_111573385.1">
    <property type="nucleotide sequence ID" value="NZ_QLME01000034.1"/>
</dbReference>
<organism evidence="2 3">
    <name type="scientific">Halanaerobium saccharolyticum</name>
    <dbReference type="NCBI Taxonomy" id="43595"/>
    <lineage>
        <taxon>Bacteria</taxon>
        <taxon>Bacillati</taxon>
        <taxon>Bacillota</taxon>
        <taxon>Clostridia</taxon>
        <taxon>Halanaerobiales</taxon>
        <taxon>Halanaerobiaceae</taxon>
        <taxon>Halanaerobium</taxon>
    </lineage>
</organism>
<dbReference type="Proteomes" id="UP000294697">
    <property type="component" value="Unassembled WGS sequence"/>
</dbReference>
<dbReference type="Pfam" id="PF18765">
    <property type="entry name" value="Polbeta"/>
    <property type="match status" value="1"/>
</dbReference>
<dbReference type="GO" id="GO:0016740">
    <property type="term" value="F:transferase activity"/>
    <property type="evidence" value="ECO:0007669"/>
    <property type="project" value="UniProtKB-KW"/>
</dbReference>
<evidence type="ECO:0000259" key="1">
    <source>
        <dbReference type="Pfam" id="PF18765"/>
    </source>
</evidence>
<evidence type="ECO:0000313" key="2">
    <source>
        <dbReference type="EMBL" id="TDV98260.1"/>
    </source>
</evidence>
<proteinExistence type="predicted"/>
<dbReference type="EMBL" id="SODA01000038">
    <property type="protein sequence ID" value="TDV98260.1"/>
    <property type="molecule type" value="Genomic_DNA"/>
</dbReference>
<keyword evidence="2" id="KW-0808">Transferase</keyword>
<reference evidence="2 3" key="1">
    <citation type="submission" date="2019-03" db="EMBL/GenBank/DDBJ databases">
        <title>Subsurface microbial communities from deep shales in Ohio and West Virginia, USA.</title>
        <authorList>
            <person name="Wrighton K."/>
        </authorList>
    </citation>
    <scope>NUCLEOTIDE SEQUENCE [LARGE SCALE GENOMIC DNA]</scope>
    <source>
        <strain evidence="2 3">MSL9.2</strain>
    </source>
</reference>
<dbReference type="Gene3D" id="3.30.460.10">
    <property type="entry name" value="Beta Polymerase, domain 2"/>
    <property type="match status" value="1"/>
</dbReference>
<dbReference type="OrthoDB" id="192359at2"/>
<protein>
    <submittedName>
        <fullName evidence="2">Nucleotidyltransferase-like protein</fullName>
    </submittedName>
</protein>
<gene>
    <name evidence="2" type="ORF">C8C77_13810</name>
</gene>
<dbReference type="InterPro" id="IPR041633">
    <property type="entry name" value="Polbeta"/>
</dbReference>